<dbReference type="InterPro" id="IPR036291">
    <property type="entry name" value="NAD(P)-bd_dom_sf"/>
</dbReference>
<evidence type="ECO:0000256" key="1">
    <source>
        <dbReference type="ARBA" id="ARBA00006484"/>
    </source>
</evidence>
<dbReference type="Gene3D" id="3.40.50.720">
    <property type="entry name" value="NAD(P)-binding Rossmann-like Domain"/>
    <property type="match status" value="1"/>
</dbReference>
<dbReference type="PANTHER" id="PTHR44196">
    <property type="entry name" value="DEHYDROGENASE/REDUCTASE SDR FAMILY MEMBER 7B"/>
    <property type="match status" value="1"/>
</dbReference>
<evidence type="ECO:0000256" key="2">
    <source>
        <dbReference type="ARBA" id="ARBA00023002"/>
    </source>
</evidence>
<sequence>MNVIIITGASSGMGREFAGQLDQGLTSIDEFWLIARRGERLRELSKELRHKTRVFAMDLSDPAQIDTFQRTLERERPVIRMLINSSGYGVMGNVAELETEEQLGMIDLNCRALTHMTRICLPFMRRRSRIIQLASSAAFLPQPGFAVYAAGKSYVLSFSRALGEELREKGIFVTAVCPGPVRTEFFERAEKKASTLAIKKYVMADAGDVVRDALRASARRRCVAVYSLPIRAFGMLAKLCPHSLILMITRFLKRM</sequence>
<dbReference type="EMBL" id="DXDD01000114">
    <property type="protein sequence ID" value="HIY60856.1"/>
    <property type="molecule type" value="Genomic_DNA"/>
</dbReference>
<protein>
    <submittedName>
        <fullName evidence="3">SDR family NAD(P)-dependent oxidoreductase</fullName>
    </submittedName>
</protein>
<reference evidence="3" key="1">
    <citation type="journal article" date="2021" name="PeerJ">
        <title>Extensive microbial diversity within the chicken gut microbiome revealed by metagenomics and culture.</title>
        <authorList>
            <person name="Gilroy R."/>
            <person name="Ravi A."/>
            <person name="Getino M."/>
            <person name="Pursley I."/>
            <person name="Horton D.L."/>
            <person name="Alikhan N.F."/>
            <person name="Baker D."/>
            <person name="Gharbi K."/>
            <person name="Hall N."/>
            <person name="Watson M."/>
            <person name="Adriaenssens E.M."/>
            <person name="Foster-Nyarko E."/>
            <person name="Jarju S."/>
            <person name="Secka A."/>
            <person name="Antonio M."/>
            <person name="Oren A."/>
            <person name="Chaudhuri R.R."/>
            <person name="La Ragione R."/>
            <person name="Hildebrand F."/>
            <person name="Pallen M.J."/>
        </authorList>
    </citation>
    <scope>NUCLEOTIDE SEQUENCE</scope>
    <source>
        <strain evidence="3">ChiSxjej3B15-24422</strain>
    </source>
</reference>
<dbReference type="PANTHER" id="PTHR44196:SF2">
    <property type="entry name" value="SHORT-CHAIN DEHYDROGENASE-RELATED"/>
    <property type="match status" value="1"/>
</dbReference>
<comment type="similarity">
    <text evidence="1">Belongs to the short-chain dehydrogenases/reductases (SDR) family.</text>
</comment>
<comment type="caution">
    <text evidence="3">The sequence shown here is derived from an EMBL/GenBank/DDBJ whole genome shotgun (WGS) entry which is preliminary data.</text>
</comment>
<name>A0A9D1YQA6_9FIRM</name>
<evidence type="ECO:0000313" key="4">
    <source>
        <dbReference type="Proteomes" id="UP000824007"/>
    </source>
</evidence>
<keyword evidence="2" id="KW-0560">Oxidoreductase</keyword>
<dbReference type="Proteomes" id="UP000824007">
    <property type="component" value="Unassembled WGS sequence"/>
</dbReference>
<dbReference type="GO" id="GO:0016491">
    <property type="term" value="F:oxidoreductase activity"/>
    <property type="evidence" value="ECO:0007669"/>
    <property type="project" value="UniProtKB-KW"/>
</dbReference>
<dbReference type="SUPFAM" id="SSF51735">
    <property type="entry name" value="NAD(P)-binding Rossmann-fold domains"/>
    <property type="match status" value="1"/>
</dbReference>
<dbReference type="PIRSF" id="PIRSF000126">
    <property type="entry name" value="11-beta-HSD1"/>
    <property type="match status" value="1"/>
</dbReference>
<accession>A0A9D1YQA6</accession>
<dbReference type="PRINTS" id="PR00081">
    <property type="entry name" value="GDHRDH"/>
</dbReference>
<evidence type="ECO:0000313" key="3">
    <source>
        <dbReference type="EMBL" id="HIY60856.1"/>
    </source>
</evidence>
<proteinExistence type="inferred from homology"/>
<reference evidence="3" key="2">
    <citation type="submission" date="2021-04" db="EMBL/GenBank/DDBJ databases">
        <authorList>
            <person name="Gilroy R."/>
        </authorList>
    </citation>
    <scope>NUCLEOTIDE SEQUENCE</scope>
    <source>
        <strain evidence="3">ChiSxjej3B15-24422</strain>
    </source>
</reference>
<dbReference type="PROSITE" id="PS00061">
    <property type="entry name" value="ADH_SHORT"/>
    <property type="match status" value="1"/>
</dbReference>
<dbReference type="GO" id="GO:0016020">
    <property type="term" value="C:membrane"/>
    <property type="evidence" value="ECO:0007669"/>
    <property type="project" value="TreeGrafter"/>
</dbReference>
<organism evidence="3 4">
    <name type="scientific">Candidatus Eisenbergiella pullistercoris</name>
    <dbReference type="NCBI Taxonomy" id="2838555"/>
    <lineage>
        <taxon>Bacteria</taxon>
        <taxon>Bacillati</taxon>
        <taxon>Bacillota</taxon>
        <taxon>Clostridia</taxon>
        <taxon>Lachnospirales</taxon>
        <taxon>Lachnospiraceae</taxon>
        <taxon>Eisenbergiella</taxon>
    </lineage>
</organism>
<dbReference type="AlphaFoldDB" id="A0A9D1YQA6"/>
<gene>
    <name evidence="3" type="ORF">H9831_09285</name>
</gene>
<dbReference type="Pfam" id="PF00106">
    <property type="entry name" value="adh_short"/>
    <property type="match status" value="1"/>
</dbReference>
<dbReference type="InterPro" id="IPR020904">
    <property type="entry name" value="Sc_DH/Rdtase_CS"/>
</dbReference>
<dbReference type="InterPro" id="IPR002347">
    <property type="entry name" value="SDR_fam"/>
</dbReference>